<reference evidence="1 2" key="1">
    <citation type="journal article" date="2013" name="PLoS ONE">
        <title>Bacterial endosymbiosis in a chordate host: long-term co-evolution and conservation of secondary metabolism.</title>
        <authorList>
            <person name="Kwan J.C."/>
            <person name="Schmidt E.W."/>
        </authorList>
    </citation>
    <scope>NUCLEOTIDE SEQUENCE [LARGE SCALE GENOMIC DNA]</scope>
    <source>
        <strain evidence="2">L6</strain>
    </source>
</reference>
<protein>
    <submittedName>
        <fullName evidence="1">Uncharacterized protein</fullName>
    </submittedName>
</protein>
<sequence length="38" mass="4756">MYYTKVFDAIIPEYIGIERYNLYLILENNMIQFKKMLY</sequence>
<gene>
    <name evidence="1" type="ORF">P857_634</name>
</gene>
<organism evidence="1 2">
    <name type="scientific">Candidatus Xenolissoclinum pacificiensis L6</name>
    <dbReference type="NCBI Taxonomy" id="1401685"/>
    <lineage>
        <taxon>Bacteria</taxon>
        <taxon>Pseudomonadati</taxon>
        <taxon>Pseudomonadota</taxon>
        <taxon>Alphaproteobacteria</taxon>
        <taxon>Rickettsiales</taxon>
        <taxon>Anaplasmataceae</taxon>
        <taxon>Candidatus Xenolissoclinum</taxon>
    </lineage>
</organism>
<proteinExistence type="predicted"/>
<dbReference type="EMBL" id="AXCJ01000008">
    <property type="protein sequence ID" value="ETO91147.1"/>
    <property type="molecule type" value="Genomic_DNA"/>
</dbReference>
<comment type="caution">
    <text evidence="1">The sequence shown here is derived from an EMBL/GenBank/DDBJ whole genome shotgun (WGS) entry which is preliminary data.</text>
</comment>
<evidence type="ECO:0000313" key="1">
    <source>
        <dbReference type="EMBL" id="ETO91147.1"/>
    </source>
</evidence>
<keyword evidence="2" id="KW-1185">Reference proteome</keyword>
<evidence type="ECO:0000313" key="2">
    <source>
        <dbReference type="Proteomes" id="UP000018951"/>
    </source>
</evidence>
<dbReference type="STRING" id="1401685.P857_634"/>
<name>W2V0G4_9RICK</name>
<dbReference type="Proteomes" id="UP000018951">
    <property type="component" value="Unassembled WGS sequence"/>
</dbReference>
<accession>W2V0G4</accession>
<dbReference type="AlphaFoldDB" id="W2V0G4"/>